<dbReference type="GO" id="GO:0051536">
    <property type="term" value="F:iron-sulfur cluster binding"/>
    <property type="evidence" value="ECO:0007669"/>
    <property type="project" value="UniProtKB-KW"/>
</dbReference>
<proteinExistence type="predicted"/>
<dbReference type="PANTHER" id="PTHR11228">
    <property type="entry name" value="RADICAL SAM DOMAIN PROTEIN"/>
    <property type="match status" value="1"/>
</dbReference>
<keyword evidence="2" id="KW-0949">S-adenosyl-L-methionine</keyword>
<organism evidence="7 8">
    <name type="scientific">Gimesia aquarii</name>
    <dbReference type="NCBI Taxonomy" id="2527964"/>
    <lineage>
        <taxon>Bacteria</taxon>
        <taxon>Pseudomonadati</taxon>
        <taxon>Planctomycetota</taxon>
        <taxon>Planctomycetia</taxon>
        <taxon>Planctomycetales</taxon>
        <taxon>Planctomycetaceae</taxon>
        <taxon>Gimesia</taxon>
    </lineage>
</organism>
<evidence type="ECO:0000313" key="8">
    <source>
        <dbReference type="Proteomes" id="UP000318384"/>
    </source>
</evidence>
<evidence type="ECO:0000256" key="5">
    <source>
        <dbReference type="ARBA" id="ARBA00023014"/>
    </source>
</evidence>
<evidence type="ECO:0000259" key="6">
    <source>
        <dbReference type="Pfam" id="PF04055"/>
    </source>
</evidence>
<keyword evidence="8" id="KW-1185">Reference proteome</keyword>
<dbReference type="InterPro" id="IPR013785">
    <property type="entry name" value="Aldolase_TIM"/>
</dbReference>
<evidence type="ECO:0000256" key="2">
    <source>
        <dbReference type="ARBA" id="ARBA00022691"/>
    </source>
</evidence>
<keyword evidence="5" id="KW-0411">Iron-sulfur</keyword>
<dbReference type="PANTHER" id="PTHR11228:SF7">
    <property type="entry name" value="PQQA PEPTIDE CYCLASE"/>
    <property type="match status" value="1"/>
</dbReference>
<dbReference type="EMBL" id="CP037422">
    <property type="protein sequence ID" value="QDU09832.1"/>
    <property type="molecule type" value="Genomic_DNA"/>
</dbReference>
<evidence type="ECO:0000256" key="1">
    <source>
        <dbReference type="ARBA" id="ARBA00001966"/>
    </source>
</evidence>
<keyword evidence="3" id="KW-0479">Metal-binding</keyword>
<dbReference type="RefSeq" id="WP_145176682.1">
    <property type="nucleotide sequence ID" value="NZ_CP037422.1"/>
</dbReference>
<dbReference type="Proteomes" id="UP000318384">
    <property type="component" value="Chromosome"/>
</dbReference>
<dbReference type="GO" id="GO:0046872">
    <property type="term" value="F:metal ion binding"/>
    <property type="evidence" value="ECO:0007669"/>
    <property type="project" value="UniProtKB-KW"/>
</dbReference>
<dbReference type="OrthoDB" id="9792276at2"/>
<dbReference type="GO" id="GO:0003824">
    <property type="term" value="F:catalytic activity"/>
    <property type="evidence" value="ECO:0007669"/>
    <property type="project" value="InterPro"/>
</dbReference>
<evidence type="ECO:0000313" key="7">
    <source>
        <dbReference type="EMBL" id="QDU09832.1"/>
    </source>
</evidence>
<evidence type="ECO:0000256" key="4">
    <source>
        <dbReference type="ARBA" id="ARBA00023004"/>
    </source>
</evidence>
<dbReference type="Gene3D" id="3.20.20.70">
    <property type="entry name" value="Aldolase class I"/>
    <property type="match status" value="1"/>
</dbReference>
<dbReference type="InterPro" id="IPR050377">
    <property type="entry name" value="Radical_SAM_PqqE_MftC-like"/>
</dbReference>
<accession>A0A517WXA5</accession>
<protein>
    <submittedName>
        <fullName evidence="7">Molybdenum cofactor biosynthesis protein A</fullName>
    </submittedName>
</protein>
<dbReference type="SFLD" id="SFLDS00029">
    <property type="entry name" value="Radical_SAM"/>
    <property type="match status" value="1"/>
</dbReference>
<keyword evidence="4" id="KW-0408">Iron</keyword>
<gene>
    <name evidence="7" type="ORF">V202x_32290</name>
</gene>
<dbReference type="InterPro" id="IPR007197">
    <property type="entry name" value="rSAM"/>
</dbReference>
<dbReference type="InterPro" id="IPR058240">
    <property type="entry name" value="rSAM_sf"/>
</dbReference>
<evidence type="ECO:0000256" key="3">
    <source>
        <dbReference type="ARBA" id="ARBA00022723"/>
    </source>
</evidence>
<dbReference type="SUPFAM" id="SSF102114">
    <property type="entry name" value="Radical SAM enzymes"/>
    <property type="match status" value="1"/>
</dbReference>
<dbReference type="Pfam" id="PF04055">
    <property type="entry name" value="Radical_SAM"/>
    <property type="match status" value="1"/>
</dbReference>
<feature type="domain" description="Radical SAM core" evidence="6">
    <location>
        <begin position="12"/>
        <end position="125"/>
    </location>
</feature>
<reference evidence="7 8" key="1">
    <citation type="submission" date="2019-03" db="EMBL/GenBank/DDBJ databases">
        <title>Deep-cultivation of Planctomycetes and their phenomic and genomic characterization uncovers novel biology.</title>
        <authorList>
            <person name="Wiegand S."/>
            <person name="Jogler M."/>
            <person name="Boedeker C."/>
            <person name="Pinto D."/>
            <person name="Vollmers J."/>
            <person name="Rivas-Marin E."/>
            <person name="Kohn T."/>
            <person name="Peeters S.H."/>
            <person name="Heuer A."/>
            <person name="Rast P."/>
            <person name="Oberbeckmann S."/>
            <person name="Bunk B."/>
            <person name="Jeske O."/>
            <person name="Meyerdierks A."/>
            <person name="Storesund J.E."/>
            <person name="Kallscheuer N."/>
            <person name="Luecker S."/>
            <person name="Lage O.M."/>
            <person name="Pohl T."/>
            <person name="Merkel B.J."/>
            <person name="Hornburger P."/>
            <person name="Mueller R.-W."/>
            <person name="Bruemmer F."/>
            <person name="Labrenz M."/>
            <person name="Spormann A.M."/>
            <person name="Op den Camp H."/>
            <person name="Overmann J."/>
            <person name="Amann R."/>
            <person name="Jetten M.S.M."/>
            <person name="Mascher T."/>
            <person name="Medema M.H."/>
            <person name="Devos D.P."/>
            <person name="Kaster A.-K."/>
            <person name="Ovreas L."/>
            <person name="Rohde M."/>
            <person name="Galperin M.Y."/>
            <person name="Jogler C."/>
        </authorList>
    </citation>
    <scope>NUCLEOTIDE SEQUENCE [LARGE SCALE GENOMIC DNA]</scope>
    <source>
        <strain evidence="7 8">V202</strain>
    </source>
</reference>
<dbReference type="AlphaFoldDB" id="A0A517WXA5"/>
<sequence length="274" mass="31813">MIEIPNLEIHASYACNLSCKSCSHFSDQRIGKNVPFEEIVDQMMQWSGRIQPKVFSILGGEPALNKQLVQIVRECRKQWPFSKLRLISNGFFLKNHPGLPRVLQQTGCELDISVHHDGAEYTEKLIPVRKLLEEWKKQYSFKLTFRPSAAKWRTTFEGFGSEMVPFNDGNPEESYKICVAKHCPQIHEGKIWKCPQLAYLNLMDRKYRLPAVWDQYLAYRPLHPECSDEELEKFFKTRVEAACSMCPAHHRYFKIPSPLVREKMAPVVAEPNSL</sequence>
<name>A0A517WXA5_9PLAN</name>
<comment type="cofactor">
    <cofactor evidence="1">
        <name>[4Fe-4S] cluster</name>
        <dbReference type="ChEBI" id="CHEBI:49883"/>
    </cofactor>
</comment>